<sequence length="33" mass="4032">MFFCEPEQFVTVFCIIVILIHQSHDLKKDHHLY</sequence>
<accession>A0A0E9WC70</accession>
<name>A0A0E9WC70_ANGAN</name>
<evidence type="ECO:0000313" key="1">
    <source>
        <dbReference type="EMBL" id="JAH87989.1"/>
    </source>
</evidence>
<reference evidence="1" key="1">
    <citation type="submission" date="2014-11" db="EMBL/GenBank/DDBJ databases">
        <authorList>
            <person name="Amaro Gonzalez C."/>
        </authorList>
    </citation>
    <scope>NUCLEOTIDE SEQUENCE</scope>
</reference>
<dbReference type="EMBL" id="GBXM01020588">
    <property type="protein sequence ID" value="JAH87989.1"/>
    <property type="molecule type" value="Transcribed_RNA"/>
</dbReference>
<dbReference type="AlphaFoldDB" id="A0A0E9WC70"/>
<proteinExistence type="predicted"/>
<reference evidence="1" key="2">
    <citation type="journal article" date="2015" name="Fish Shellfish Immunol.">
        <title>Early steps in the European eel (Anguilla anguilla)-Vibrio vulnificus interaction in the gills: Role of the RtxA13 toxin.</title>
        <authorList>
            <person name="Callol A."/>
            <person name="Pajuelo D."/>
            <person name="Ebbesson L."/>
            <person name="Teles M."/>
            <person name="MacKenzie S."/>
            <person name="Amaro C."/>
        </authorList>
    </citation>
    <scope>NUCLEOTIDE SEQUENCE</scope>
</reference>
<protein>
    <submittedName>
        <fullName evidence="1">Uncharacterized protein</fullName>
    </submittedName>
</protein>
<organism evidence="1">
    <name type="scientific">Anguilla anguilla</name>
    <name type="common">European freshwater eel</name>
    <name type="synonym">Muraena anguilla</name>
    <dbReference type="NCBI Taxonomy" id="7936"/>
    <lineage>
        <taxon>Eukaryota</taxon>
        <taxon>Metazoa</taxon>
        <taxon>Chordata</taxon>
        <taxon>Craniata</taxon>
        <taxon>Vertebrata</taxon>
        <taxon>Euteleostomi</taxon>
        <taxon>Actinopterygii</taxon>
        <taxon>Neopterygii</taxon>
        <taxon>Teleostei</taxon>
        <taxon>Anguilliformes</taxon>
        <taxon>Anguillidae</taxon>
        <taxon>Anguilla</taxon>
    </lineage>
</organism>